<comment type="caution">
    <text evidence="2">The sequence shown here is derived from an EMBL/GenBank/DDBJ whole genome shotgun (WGS) entry which is preliminary data.</text>
</comment>
<keyword evidence="3" id="KW-1185">Reference proteome</keyword>
<evidence type="ECO:0000313" key="3">
    <source>
        <dbReference type="Proteomes" id="UP000825935"/>
    </source>
</evidence>
<protein>
    <recommendedName>
        <fullName evidence="4">BTB domain-containing protein</fullName>
    </recommendedName>
</protein>
<name>A0A8T2U8V5_CERRI</name>
<organism evidence="2 3">
    <name type="scientific">Ceratopteris richardii</name>
    <name type="common">Triangle waterfern</name>
    <dbReference type="NCBI Taxonomy" id="49495"/>
    <lineage>
        <taxon>Eukaryota</taxon>
        <taxon>Viridiplantae</taxon>
        <taxon>Streptophyta</taxon>
        <taxon>Embryophyta</taxon>
        <taxon>Tracheophyta</taxon>
        <taxon>Polypodiopsida</taxon>
        <taxon>Polypodiidae</taxon>
        <taxon>Polypodiales</taxon>
        <taxon>Pteridineae</taxon>
        <taxon>Pteridaceae</taxon>
        <taxon>Parkerioideae</taxon>
        <taxon>Ceratopteris</taxon>
    </lineage>
</organism>
<dbReference type="OrthoDB" id="1904489at2759"/>
<dbReference type="AlphaFoldDB" id="A0A8T2U8V5"/>
<gene>
    <name evidence="2" type="ORF">KP509_09G088300</name>
</gene>
<evidence type="ECO:0000256" key="1">
    <source>
        <dbReference type="SAM" id="MobiDB-lite"/>
    </source>
</evidence>
<feature type="region of interest" description="Disordered" evidence="1">
    <location>
        <begin position="116"/>
        <end position="160"/>
    </location>
</feature>
<evidence type="ECO:0000313" key="2">
    <source>
        <dbReference type="EMBL" id="KAH7430203.1"/>
    </source>
</evidence>
<dbReference type="Proteomes" id="UP000825935">
    <property type="component" value="Chromosome 9"/>
</dbReference>
<dbReference type="EMBL" id="CM035414">
    <property type="protein sequence ID" value="KAH7430203.1"/>
    <property type="molecule type" value="Genomic_DNA"/>
</dbReference>
<evidence type="ECO:0008006" key="4">
    <source>
        <dbReference type="Google" id="ProtNLM"/>
    </source>
</evidence>
<dbReference type="OMA" id="CSATRIC"/>
<accession>A0A8T2U8V5</accession>
<proteinExistence type="predicted"/>
<sequence length="381" mass="41853">MEVEDGVAGKCDAGAIGRNGVFGTRNDVLFYVGQRRKAYSVSADTLFRGSAYFRNIISKRNGAPLLPMIIDCEESIFEALLLLMRYGEWDALPTLPADQAFRLKKEAEIYGVHYLEQQPRTPPAEKHPVTSPIGTPKPPEVLGSAPRPPSRTPSTRYHDGTRISGCTSRQLCELPEFPLDLADPTRLLLATCIDRDMAPIYACEHCRSHPEASPAATQWALSFHYRHAFCTRCGRSPTNLSPKLFAEMFIGASSEYNNQISTGMHDLSRPHEGAASPTSGSQWWVGSNSTCNLRLLSSPGSSPDACCSTRCSATRICAGHHPDTVWAANFFYSYAFCTRCGEPAHRPALLSLLLTLRYGGAITKGSSKRFSKSFRLPTSPQ</sequence>
<reference evidence="2" key="1">
    <citation type="submission" date="2021-08" db="EMBL/GenBank/DDBJ databases">
        <title>WGS assembly of Ceratopteris richardii.</title>
        <authorList>
            <person name="Marchant D.B."/>
            <person name="Chen G."/>
            <person name="Jenkins J."/>
            <person name="Shu S."/>
            <person name="Leebens-Mack J."/>
            <person name="Grimwood J."/>
            <person name="Schmutz J."/>
            <person name="Soltis P."/>
            <person name="Soltis D."/>
            <person name="Chen Z.-H."/>
        </authorList>
    </citation>
    <scope>NUCLEOTIDE SEQUENCE</scope>
    <source>
        <strain evidence="2">Whitten #5841</strain>
        <tissue evidence="2">Leaf</tissue>
    </source>
</reference>